<evidence type="ECO:0000256" key="4">
    <source>
        <dbReference type="ARBA" id="ARBA00022741"/>
    </source>
</evidence>
<dbReference type="InterPro" id="IPR002306">
    <property type="entry name" value="Trp-tRNA-ligase"/>
</dbReference>
<keyword evidence="7 10" id="KW-0030">Aminoacyl-tRNA synthetase</keyword>
<dbReference type="InterPro" id="IPR002305">
    <property type="entry name" value="aa-tRNA-synth_Ic"/>
</dbReference>
<evidence type="ECO:0000256" key="3">
    <source>
        <dbReference type="ARBA" id="ARBA00022598"/>
    </source>
</evidence>
<comment type="similarity">
    <text evidence="1 10">Belongs to the class-I aminoacyl-tRNA synthetase family.</text>
</comment>
<keyword evidence="13" id="KW-1185">Reference proteome</keyword>
<dbReference type="PANTHER" id="PTHR10055">
    <property type="entry name" value="TRYPTOPHANYL-TRNA SYNTHETASE"/>
    <property type="match status" value="1"/>
</dbReference>
<dbReference type="OrthoDB" id="10261385at2759"/>
<evidence type="ECO:0000256" key="6">
    <source>
        <dbReference type="ARBA" id="ARBA00022917"/>
    </source>
</evidence>
<proteinExistence type="inferred from homology"/>
<feature type="region of interest" description="Disordered" evidence="11">
    <location>
        <begin position="568"/>
        <end position="587"/>
    </location>
</feature>
<keyword evidence="5 10" id="KW-0067">ATP-binding</keyword>
<evidence type="ECO:0000256" key="1">
    <source>
        <dbReference type="ARBA" id="ARBA00005594"/>
    </source>
</evidence>
<evidence type="ECO:0000256" key="5">
    <source>
        <dbReference type="ARBA" id="ARBA00022840"/>
    </source>
</evidence>
<gene>
    <name evidence="12" type="ORF">CTheo_1326</name>
</gene>
<evidence type="ECO:0000313" key="12">
    <source>
        <dbReference type="EMBL" id="KAB5595248.1"/>
    </source>
</evidence>
<dbReference type="PRINTS" id="PR01039">
    <property type="entry name" value="TRNASYNTHTRP"/>
</dbReference>
<evidence type="ECO:0000256" key="2">
    <source>
        <dbReference type="ARBA" id="ARBA00013161"/>
    </source>
</evidence>
<dbReference type="EMBL" id="SSOP01000011">
    <property type="protein sequence ID" value="KAB5595248.1"/>
    <property type="molecule type" value="Genomic_DNA"/>
</dbReference>
<evidence type="ECO:0000256" key="10">
    <source>
        <dbReference type="RuleBase" id="RU363036"/>
    </source>
</evidence>
<organism evidence="12 13">
    <name type="scientific">Ceratobasidium theobromae</name>
    <dbReference type="NCBI Taxonomy" id="1582974"/>
    <lineage>
        <taxon>Eukaryota</taxon>
        <taxon>Fungi</taxon>
        <taxon>Dikarya</taxon>
        <taxon>Basidiomycota</taxon>
        <taxon>Agaricomycotina</taxon>
        <taxon>Agaricomycetes</taxon>
        <taxon>Cantharellales</taxon>
        <taxon>Ceratobasidiaceae</taxon>
        <taxon>Ceratobasidium</taxon>
    </lineage>
</organism>
<dbReference type="AlphaFoldDB" id="A0A5N5QUA6"/>
<dbReference type="GO" id="GO:0006436">
    <property type="term" value="P:tryptophanyl-tRNA aminoacylation"/>
    <property type="evidence" value="ECO:0007669"/>
    <property type="project" value="InterPro"/>
</dbReference>
<keyword evidence="6 10" id="KW-0648">Protein biosynthesis</keyword>
<dbReference type="GO" id="GO:0005524">
    <property type="term" value="F:ATP binding"/>
    <property type="evidence" value="ECO:0007669"/>
    <property type="project" value="UniProtKB-KW"/>
</dbReference>
<evidence type="ECO:0000313" key="13">
    <source>
        <dbReference type="Proteomes" id="UP000383932"/>
    </source>
</evidence>
<dbReference type="SUPFAM" id="SSF52374">
    <property type="entry name" value="Nucleotidylyl transferase"/>
    <property type="match status" value="1"/>
</dbReference>
<dbReference type="PANTHER" id="PTHR10055:SF1">
    <property type="entry name" value="TRYPTOPHAN--TRNA LIGASE, CYTOPLASMIC"/>
    <property type="match status" value="1"/>
</dbReference>
<evidence type="ECO:0000256" key="7">
    <source>
        <dbReference type="ARBA" id="ARBA00023146"/>
    </source>
</evidence>
<accession>A0A5N5QUA6</accession>
<sequence>MQPELGSKAIHAPSTPSQLVRVSESLCQNLSHFNAELMKEYRKLDDSVTMRMNRNLAQFRDLDRQKSHRNGSQLQDEACLHFWRELVANWINRTEIVNYCVAVVDASMEAKRQALAGQDPKLDENRRTATALYTDEVKRNQMRNELTVEAIIRQRSLDGALHLNQDVDTSSPLRQTLARNNGGILPMLASDMSNLEEGVKNIDIKEAKSQAPPPPPQPAEQNVTPWEVQGEVAADGQVLAIDYDKLIDKFGTRRIDAALLERFEKVTGHRPHPLLRRGTFFSHRWLQDVFDVPLVIQLTDDEKFLFKHELKIEQVQDFSRKNARDIIAVGFNREKTFIFSDLDYVGGAFFKNVVKIARGITLSQAKATFGFVESDNIGKIHFASIQAATSFSNSHPQIFGTKSDIPSLIPCAIDQDPYFRLTRDVANKLGYPKPSLLHAKFFPALQGAGSKMSASNVNSAIYMTDTPNQIKNKINRHGFSGGRETEEEHRRLGGNPDVDVAYQYLGFFMEDDEEYAKLAEEYRAGTLLTGQLKAKCIAALQAFVKGFQERKAAITDEDVAYYMDATRKIDPTPKARPAPAPAPAPDT</sequence>
<dbReference type="Gene3D" id="3.40.50.620">
    <property type="entry name" value="HUPs"/>
    <property type="match status" value="2"/>
</dbReference>
<keyword evidence="3 10" id="KW-0436">Ligase</keyword>
<dbReference type="CDD" id="cd00806">
    <property type="entry name" value="TrpRS_core"/>
    <property type="match status" value="1"/>
</dbReference>
<keyword evidence="4 10" id="KW-0547">Nucleotide-binding</keyword>
<reference evidence="12 13" key="1">
    <citation type="journal article" date="2019" name="Fungal Biol. Biotechnol.">
        <title>Draft genome sequence of fastidious pathogen Ceratobasidium theobromae, which causes vascular-streak dieback in Theobroma cacao.</title>
        <authorList>
            <person name="Ali S.S."/>
            <person name="Asman A."/>
            <person name="Shao J."/>
            <person name="Firmansyah A.P."/>
            <person name="Susilo A.W."/>
            <person name="Rosmana A."/>
            <person name="McMahon P."/>
            <person name="Junaid M."/>
            <person name="Guest D."/>
            <person name="Kheng T.Y."/>
            <person name="Meinhardt L.W."/>
            <person name="Bailey B.A."/>
        </authorList>
    </citation>
    <scope>NUCLEOTIDE SEQUENCE [LARGE SCALE GENOMIC DNA]</scope>
    <source>
        <strain evidence="12 13">CT2</strain>
    </source>
</reference>
<dbReference type="Proteomes" id="UP000383932">
    <property type="component" value="Unassembled WGS sequence"/>
</dbReference>
<comment type="caution">
    <text evidence="12">The sequence shown here is derived from an EMBL/GenBank/DDBJ whole genome shotgun (WGS) entry which is preliminary data.</text>
</comment>
<dbReference type="FunFam" id="1.10.240.10:FF:000007">
    <property type="entry name" value="Tryptophan--tRNA ligase"/>
    <property type="match status" value="1"/>
</dbReference>
<dbReference type="NCBIfam" id="TIGR00233">
    <property type="entry name" value="trpS"/>
    <property type="match status" value="1"/>
</dbReference>
<dbReference type="GO" id="GO:0005758">
    <property type="term" value="C:mitochondrial intermembrane space"/>
    <property type="evidence" value="ECO:0007669"/>
    <property type="project" value="InterPro"/>
</dbReference>
<dbReference type="Gene3D" id="1.10.240.10">
    <property type="entry name" value="Tyrosyl-Transfer RNA Synthetase"/>
    <property type="match status" value="1"/>
</dbReference>
<dbReference type="Pfam" id="PF00579">
    <property type="entry name" value="tRNA-synt_1b"/>
    <property type="match status" value="1"/>
</dbReference>
<evidence type="ECO:0000256" key="11">
    <source>
        <dbReference type="SAM" id="MobiDB-lite"/>
    </source>
</evidence>
<dbReference type="GO" id="GO:0004830">
    <property type="term" value="F:tryptophan-tRNA ligase activity"/>
    <property type="evidence" value="ECO:0007669"/>
    <property type="project" value="UniProtKB-EC"/>
</dbReference>
<comment type="catalytic activity">
    <reaction evidence="9">
        <text>tRNA(Trp) + L-tryptophan + ATP = L-tryptophyl-tRNA(Trp) + AMP + diphosphate + H(+)</text>
        <dbReference type="Rhea" id="RHEA:24080"/>
        <dbReference type="Rhea" id="RHEA-COMP:9671"/>
        <dbReference type="Rhea" id="RHEA-COMP:9705"/>
        <dbReference type="ChEBI" id="CHEBI:15378"/>
        <dbReference type="ChEBI" id="CHEBI:30616"/>
        <dbReference type="ChEBI" id="CHEBI:33019"/>
        <dbReference type="ChEBI" id="CHEBI:57912"/>
        <dbReference type="ChEBI" id="CHEBI:78442"/>
        <dbReference type="ChEBI" id="CHEBI:78535"/>
        <dbReference type="ChEBI" id="CHEBI:456215"/>
        <dbReference type="EC" id="6.1.1.2"/>
    </reaction>
</comment>
<feature type="compositionally biased region" description="Pro residues" evidence="11">
    <location>
        <begin position="574"/>
        <end position="587"/>
    </location>
</feature>
<dbReference type="Pfam" id="PF09774">
    <property type="entry name" value="MIX23"/>
    <property type="match status" value="1"/>
</dbReference>
<evidence type="ECO:0000256" key="8">
    <source>
        <dbReference type="ARBA" id="ARBA00030268"/>
    </source>
</evidence>
<protein>
    <recommendedName>
        <fullName evidence="2">tryptophan--tRNA ligase</fullName>
        <ecNumber evidence="2">6.1.1.2</ecNumber>
    </recommendedName>
    <alternativeName>
        <fullName evidence="8">Tryptophanyl-tRNA synthetase</fullName>
    </alternativeName>
</protein>
<evidence type="ECO:0000256" key="9">
    <source>
        <dbReference type="ARBA" id="ARBA00049929"/>
    </source>
</evidence>
<dbReference type="EC" id="6.1.1.2" evidence="2"/>
<dbReference type="InterPro" id="IPR014729">
    <property type="entry name" value="Rossmann-like_a/b/a_fold"/>
</dbReference>
<name>A0A5N5QUA6_9AGAM</name>
<dbReference type="InterPro" id="IPR019171">
    <property type="entry name" value="MIX23"/>
</dbReference>